<accession>A0ABW5RDV3</accession>
<organism evidence="2 3">
    <name type="scientific">Marinicrinis sediminis</name>
    <dbReference type="NCBI Taxonomy" id="1652465"/>
    <lineage>
        <taxon>Bacteria</taxon>
        <taxon>Bacillati</taxon>
        <taxon>Bacillota</taxon>
        <taxon>Bacilli</taxon>
        <taxon>Bacillales</taxon>
        <taxon>Paenibacillaceae</taxon>
    </lineage>
</organism>
<evidence type="ECO:0000313" key="3">
    <source>
        <dbReference type="Proteomes" id="UP001597497"/>
    </source>
</evidence>
<proteinExistence type="predicted"/>
<feature type="region of interest" description="Disordered" evidence="1">
    <location>
        <begin position="1"/>
        <end position="46"/>
    </location>
</feature>
<sequence>MPHNKSHRTHEQQNMASMKDEAHTPSSQKQRNLPPSLNQVGKQENR</sequence>
<gene>
    <name evidence="2" type="ORF">ACFSUC_16290</name>
</gene>
<dbReference type="RefSeq" id="WP_379930689.1">
    <property type="nucleotide sequence ID" value="NZ_JBHUMM010000043.1"/>
</dbReference>
<comment type="caution">
    <text evidence="2">The sequence shown here is derived from an EMBL/GenBank/DDBJ whole genome shotgun (WGS) entry which is preliminary data.</text>
</comment>
<evidence type="ECO:0000256" key="1">
    <source>
        <dbReference type="SAM" id="MobiDB-lite"/>
    </source>
</evidence>
<dbReference type="EMBL" id="JBHUMM010000043">
    <property type="protein sequence ID" value="MFD2673132.1"/>
    <property type="molecule type" value="Genomic_DNA"/>
</dbReference>
<keyword evidence="3" id="KW-1185">Reference proteome</keyword>
<reference evidence="3" key="1">
    <citation type="journal article" date="2019" name="Int. J. Syst. Evol. Microbiol.">
        <title>The Global Catalogue of Microorganisms (GCM) 10K type strain sequencing project: providing services to taxonomists for standard genome sequencing and annotation.</title>
        <authorList>
            <consortium name="The Broad Institute Genomics Platform"/>
            <consortium name="The Broad Institute Genome Sequencing Center for Infectious Disease"/>
            <person name="Wu L."/>
            <person name="Ma J."/>
        </authorList>
    </citation>
    <scope>NUCLEOTIDE SEQUENCE [LARGE SCALE GENOMIC DNA]</scope>
    <source>
        <strain evidence="3">KCTC 33676</strain>
    </source>
</reference>
<feature type="compositionally biased region" description="Polar residues" evidence="1">
    <location>
        <begin position="24"/>
        <end position="46"/>
    </location>
</feature>
<name>A0ABW5RDV3_9BACL</name>
<dbReference type="Proteomes" id="UP001597497">
    <property type="component" value="Unassembled WGS sequence"/>
</dbReference>
<evidence type="ECO:0000313" key="2">
    <source>
        <dbReference type="EMBL" id="MFD2673132.1"/>
    </source>
</evidence>
<protein>
    <submittedName>
        <fullName evidence="2">Uncharacterized protein</fullName>
    </submittedName>
</protein>